<gene>
    <name evidence="1" type="ORF">CVO96_18975</name>
</gene>
<dbReference type="AlphaFoldDB" id="A0A2K3USJ0"/>
<reference evidence="1 2" key="1">
    <citation type="submission" date="2018-01" db="EMBL/GenBank/DDBJ databases">
        <title>Deinococcus koreensis sp. nov., a radiation-resistant bacterium isolated from river water.</title>
        <authorList>
            <person name="Choi A."/>
        </authorList>
    </citation>
    <scope>NUCLEOTIDE SEQUENCE [LARGE SCALE GENOMIC DNA]</scope>
    <source>
        <strain evidence="1 2">SJW1-2</strain>
    </source>
</reference>
<dbReference type="Proteomes" id="UP000236379">
    <property type="component" value="Unassembled WGS sequence"/>
</dbReference>
<keyword evidence="2" id="KW-1185">Reference proteome</keyword>
<proteinExistence type="predicted"/>
<protein>
    <submittedName>
        <fullName evidence="1">Uncharacterized protein</fullName>
    </submittedName>
</protein>
<comment type="caution">
    <text evidence="1">The sequence shown here is derived from an EMBL/GenBank/DDBJ whole genome shotgun (WGS) entry which is preliminary data.</text>
</comment>
<dbReference type="RefSeq" id="WP_103314029.1">
    <property type="nucleotide sequence ID" value="NZ_PPPD01000003.1"/>
</dbReference>
<organism evidence="1 2">
    <name type="scientific">Deinococcus koreensis</name>
    <dbReference type="NCBI Taxonomy" id="2054903"/>
    <lineage>
        <taxon>Bacteria</taxon>
        <taxon>Thermotogati</taxon>
        <taxon>Deinococcota</taxon>
        <taxon>Deinococci</taxon>
        <taxon>Deinococcales</taxon>
        <taxon>Deinococcaceae</taxon>
        <taxon>Deinococcus</taxon>
    </lineage>
</organism>
<sequence>MTLLLTAVCIELAALITAAVFSLSRGHPRSGLETEWDDPVPEQYHQAWSARQWVGHGQAT</sequence>
<evidence type="ECO:0000313" key="1">
    <source>
        <dbReference type="EMBL" id="PNY79515.1"/>
    </source>
</evidence>
<evidence type="ECO:0000313" key="2">
    <source>
        <dbReference type="Proteomes" id="UP000236379"/>
    </source>
</evidence>
<accession>A0A2K3USJ0</accession>
<name>A0A2K3USJ0_9DEIO</name>
<dbReference type="EMBL" id="PPPD01000003">
    <property type="protein sequence ID" value="PNY79515.1"/>
    <property type="molecule type" value="Genomic_DNA"/>
</dbReference>